<evidence type="ECO:0000259" key="1">
    <source>
        <dbReference type="Pfam" id="PF14341"/>
    </source>
</evidence>
<feature type="domain" description="Type 4 fimbrial biogenesis protein PilX N-terminal" evidence="1">
    <location>
        <begin position="8"/>
        <end position="58"/>
    </location>
</feature>
<dbReference type="EMBL" id="CP049140">
    <property type="protein sequence ID" value="QIE90128.1"/>
    <property type="molecule type" value="Genomic_DNA"/>
</dbReference>
<name>A0A6G6J451_PSENT</name>
<sequence length="156" mass="17195">MRRWRAERGAVLLVTLVMLLLLTLIGLAGMRLASLEERMAGNLRDRQMAFQEAESALRAGELAARDLYRRVHLDAVAYDVAADISTGDAGAPDLARQSRYQLKFLRLLNNEGLEVGMGRAAYGVAVEVSATGYGVRRQPSGEPVSSARLRSIYFIR</sequence>
<proteinExistence type="predicted"/>
<dbReference type="Pfam" id="PF14341">
    <property type="entry name" value="PilX_N"/>
    <property type="match status" value="1"/>
</dbReference>
<reference evidence="2 3" key="1">
    <citation type="submission" date="2020-02" db="EMBL/GenBank/DDBJ databases">
        <title>Integrative conjugative elements (ICEs) and plasmids drive adaptation of Pseudomonas nitroreducens strain HBP1 to wastewater environment.</title>
        <authorList>
            <person name="Sentchilo V."/>
            <person name="Carraro N."/>
            <person name="Bertelli C."/>
            <person name="van der Meer J.R."/>
        </authorList>
    </citation>
    <scope>NUCLEOTIDE SEQUENCE [LARGE SCALE GENOMIC DNA]</scope>
    <source>
        <strain evidence="2 3">HBP1</strain>
    </source>
</reference>
<dbReference type="AlphaFoldDB" id="A0A6G6J451"/>
<evidence type="ECO:0000313" key="3">
    <source>
        <dbReference type="Proteomes" id="UP000501063"/>
    </source>
</evidence>
<organism evidence="2 3">
    <name type="scientific">Pseudomonas nitroreducens</name>
    <dbReference type="NCBI Taxonomy" id="46680"/>
    <lineage>
        <taxon>Bacteria</taxon>
        <taxon>Pseudomonadati</taxon>
        <taxon>Pseudomonadota</taxon>
        <taxon>Gammaproteobacteria</taxon>
        <taxon>Pseudomonadales</taxon>
        <taxon>Pseudomonadaceae</taxon>
        <taxon>Pseudomonas</taxon>
    </lineage>
</organism>
<dbReference type="InterPro" id="IPR025746">
    <property type="entry name" value="PilX_N_dom"/>
</dbReference>
<dbReference type="KEGG" id="pnt:G5B91_29300"/>
<protein>
    <recommendedName>
        <fullName evidence="1">Type 4 fimbrial biogenesis protein PilX N-terminal domain-containing protein</fullName>
    </recommendedName>
</protein>
<accession>A0A6G6J451</accession>
<dbReference type="Proteomes" id="UP000501063">
    <property type="component" value="Chromosome"/>
</dbReference>
<evidence type="ECO:0000313" key="2">
    <source>
        <dbReference type="EMBL" id="QIE90128.1"/>
    </source>
</evidence>
<gene>
    <name evidence="2" type="ORF">G5B91_29300</name>
</gene>